<comment type="caution">
    <text evidence="2">The sequence shown here is derived from an EMBL/GenBank/DDBJ whole genome shotgun (WGS) entry which is preliminary data.</text>
</comment>
<organism evidence="2 3">
    <name type="scientific">candidate division WOR-1 bacterium RIFOXYC12_FULL_54_18</name>
    <dbReference type="NCBI Taxonomy" id="1802584"/>
    <lineage>
        <taxon>Bacteria</taxon>
        <taxon>Bacillati</taxon>
        <taxon>Saganbacteria</taxon>
    </lineage>
</organism>
<dbReference type="SUPFAM" id="SSF56112">
    <property type="entry name" value="Protein kinase-like (PK-like)"/>
    <property type="match status" value="1"/>
</dbReference>
<dbReference type="Gene3D" id="3.30.200.20">
    <property type="entry name" value="Phosphorylase Kinase, domain 1"/>
    <property type="match status" value="1"/>
</dbReference>
<gene>
    <name evidence="2" type="ORF">A3K49_07515</name>
</gene>
<dbReference type="InterPro" id="IPR008271">
    <property type="entry name" value="Ser/Thr_kinase_AS"/>
</dbReference>
<dbReference type="CDD" id="cd14014">
    <property type="entry name" value="STKc_PknB_like"/>
    <property type="match status" value="1"/>
</dbReference>
<protein>
    <recommendedName>
        <fullName evidence="1">Protein kinase domain-containing protein</fullName>
    </recommendedName>
</protein>
<dbReference type="InterPro" id="IPR011009">
    <property type="entry name" value="Kinase-like_dom_sf"/>
</dbReference>
<name>A0A1F4T7T4_UNCSA</name>
<evidence type="ECO:0000259" key="1">
    <source>
        <dbReference type="PROSITE" id="PS50011"/>
    </source>
</evidence>
<proteinExistence type="predicted"/>
<accession>A0A1F4T7T4</accession>
<dbReference type="SMART" id="SM00220">
    <property type="entry name" value="S_TKc"/>
    <property type="match status" value="1"/>
</dbReference>
<dbReference type="GO" id="GO:0004672">
    <property type="term" value="F:protein kinase activity"/>
    <property type="evidence" value="ECO:0007669"/>
    <property type="project" value="InterPro"/>
</dbReference>
<dbReference type="AlphaFoldDB" id="A0A1F4T7T4"/>
<dbReference type="GO" id="GO:0005524">
    <property type="term" value="F:ATP binding"/>
    <property type="evidence" value="ECO:0007669"/>
    <property type="project" value="InterPro"/>
</dbReference>
<dbReference type="PROSITE" id="PS00108">
    <property type="entry name" value="PROTEIN_KINASE_ST"/>
    <property type="match status" value="1"/>
</dbReference>
<evidence type="ECO:0000313" key="3">
    <source>
        <dbReference type="Proteomes" id="UP000178602"/>
    </source>
</evidence>
<dbReference type="PANTHER" id="PTHR24345">
    <property type="entry name" value="SERINE/THREONINE-PROTEIN KINASE PLK"/>
    <property type="match status" value="1"/>
</dbReference>
<dbReference type="InterPro" id="IPR000719">
    <property type="entry name" value="Prot_kinase_dom"/>
</dbReference>
<evidence type="ECO:0000313" key="2">
    <source>
        <dbReference type="EMBL" id="OGC28775.1"/>
    </source>
</evidence>
<dbReference type="EMBL" id="MEUG01000001">
    <property type="protein sequence ID" value="OGC28775.1"/>
    <property type="molecule type" value="Genomic_DNA"/>
</dbReference>
<dbReference type="Proteomes" id="UP000178602">
    <property type="component" value="Unassembled WGS sequence"/>
</dbReference>
<dbReference type="Pfam" id="PF00069">
    <property type="entry name" value="Pkinase"/>
    <property type="match status" value="1"/>
</dbReference>
<sequence length="334" mass="37423">MAEHIRRTTMVNPLARGIGNYSINLRAGAAFGGYRLIKPLGAGGEGEVWKTLDAQGKQTILKIDKRPVISLNKPVETSALEVIAAAGGHQAIVGMLGAGIEAGSHFRALEYIEGHDLLEELSQVEEINGFGLSLRRSLEVLRHATDGLRFIHRLGLIHRDVKMENIMISKDGEVKIIDLGLASNFPVVSDVGTVVYFSPERLQGEAIGPQADIFSLGVVFYTMLTREHPFATRGLEEQDSMTLVRMLKNKISFGIYSFPKPIRSLIKGMLAHSPEKRFRTCEEIIQAVDLASASLPKEESRWERFFRKTAWRVLMFFDRIRYKLPSWLSFSQKQ</sequence>
<dbReference type="Gene3D" id="1.10.510.10">
    <property type="entry name" value="Transferase(Phosphotransferase) domain 1"/>
    <property type="match status" value="1"/>
</dbReference>
<reference evidence="2 3" key="1">
    <citation type="journal article" date="2016" name="Nat. Commun.">
        <title>Thousands of microbial genomes shed light on interconnected biogeochemical processes in an aquifer system.</title>
        <authorList>
            <person name="Anantharaman K."/>
            <person name="Brown C.T."/>
            <person name="Hug L.A."/>
            <person name="Sharon I."/>
            <person name="Castelle C.J."/>
            <person name="Probst A.J."/>
            <person name="Thomas B.C."/>
            <person name="Singh A."/>
            <person name="Wilkins M.J."/>
            <person name="Karaoz U."/>
            <person name="Brodie E.L."/>
            <person name="Williams K.H."/>
            <person name="Hubbard S.S."/>
            <person name="Banfield J.F."/>
        </authorList>
    </citation>
    <scope>NUCLEOTIDE SEQUENCE [LARGE SCALE GENOMIC DNA]</scope>
</reference>
<dbReference type="PROSITE" id="PS50011">
    <property type="entry name" value="PROTEIN_KINASE_DOM"/>
    <property type="match status" value="1"/>
</dbReference>
<feature type="domain" description="Protein kinase" evidence="1">
    <location>
        <begin position="34"/>
        <end position="306"/>
    </location>
</feature>